<dbReference type="GO" id="GO:0006508">
    <property type="term" value="P:proteolysis"/>
    <property type="evidence" value="ECO:0007669"/>
    <property type="project" value="UniProtKB-KW"/>
</dbReference>
<dbReference type="PANTHER" id="PTHR14218:SF39">
    <property type="entry name" value="PEPTIDASE S53 DOMAIN-CONTAINING PROTEIN"/>
    <property type="match status" value="1"/>
</dbReference>
<protein>
    <recommendedName>
        <fullName evidence="4">tripeptidyl-peptidase II</fullName>
        <ecNumber evidence="4">3.4.14.10</ecNumber>
    </recommendedName>
</protein>
<dbReference type="CDD" id="cd11377">
    <property type="entry name" value="Pro-peptidase_S53"/>
    <property type="match status" value="1"/>
</dbReference>
<keyword evidence="11 15" id="KW-0106">Calcium</keyword>
<dbReference type="InterPro" id="IPR000209">
    <property type="entry name" value="Peptidase_S8/S53_dom"/>
</dbReference>
<dbReference type="InterPro" id="IPR023828">
    <property type="entry name" value="Peptidase_S8_Ser-AS"/>
</dbReference>
<dbReference type="SUPFAM" id="SSF54897">
    <property type="entry name" value="Protease propeptides/inhibitors"/>
    <property type="match status" value="1"/>
</dbReference>
<feature type="signal peptide" evidence="16">
    <location>
        <begin position="1"/>
        <end position="18"/>
    </location>
</feature>
<evidence type="ECO:0000256" key="10">
    <source>
        <dbReference type="ARBA" id="ARBA00022825"/>
    </source>
</evidence>
<dbReference type="Proteomes" id="UP000799539">
    <property type="component" value="Unassembled WGS sequence"/>
</dbReference>
<dbReference type="AlphaFoldDB" id="A0A6A6FTB3"/>
<reference evidence="18" key="1">
    <citation type="journal article" date="2020" name="Stud. Mycol.">
        <title>101 Dothideomycetes genomes: a test case for predicting lifestyles and emergence of pathogens.</title>
        <authorList>
            <person name="Haridas S."/>
            <person name="Albert R."/>
            <person name="Binder M."/>
            <person name="Bloem J."/>
            <person name="Labutti K."/>
            <person name="Salamov A."/>
            <person name="Andreopoulos B."/>
            <person name="Baker S."/>
            <person name="Barry K."/>
            <person name="Bills G."/>
            <person name="Bluhm B."/>
            <person name="Cannon C."/>
            <person name="Castanera R."/>
            <person name="Culley D."/>
            <person name="Daum C."/>
            <person name="Ezra D."/>
            <person name="Gonzalez J."/>
            <person name="Henrissat B."/>
            <person name="Kuo A."/>
            <person name="Liang C."/>
            <person name="Lipzen A."/>
            <person name="Lutzoni F."/>
            <person name="Magnuson J."/>
            <person name="Mondo S."/>
            <person name="Nolan M."/>
            <person name="Ohm R."/>
            <person name="Pangilinan J."/>
            <person name="Park H.-J."/>
            <person name="Ramirez L."/>
            <person name="Alfaro M."/>
            <person name="Sun H."/>
            <person name="Tritt A."/>
            <person name="Yoshinaga Y."/>
            <person name="Zwiers L.-H."/>
            <person name="Turgeon B."/>
            <person name="Goodwin S."/>
            <person name="Spatafora J."/>
            <person name="Crous P."/>
            <person name="Grigoriev I."/>
        </authorList>
    </citation>
    <scope>NUCLEOTIDE SEQUENCE</scope>
    <source>
        <strain evidence="18">SCOH1-5</strain>
    </source>
</reference>
<dbReference type="PROSITE" id="PS51695">
    <property type="entry name" value="SEDOLISIN"/>
    <property type="match status" value="1"/>
</dbReference>
<dbReference type="Gene3D" id="3.40.50.200">
    <property type="entry name" value="Peptidase S8/S53 domain"/>
    <property type="match status" value="1"/>
</dbReference>
<keyword evidence="10 15" id="KW-0720">Serine protease</keyword>
<dbReference type="GO" id="GO:0008240">
    <property type="term" value="F:tripeptidyl-peptidase activity"/>
    <property type="evidence" value="ECO:0007669"/>
    <property type="project" value="UniProtKB-EC"/>
</dbReference>
<evidence type="ECO:0000256" key="2">
    <source>
        <dbReference type="ARBA" id="ARBA00002451"/>
    </source>
</evidence>
<comment type="catalytic activity">
    <reaction evidence="1">
        <text>Release of an N-terminal tripeptide from a polypeptide.</text>
        <dbReference type="EC" id="3.4.14.10"/>
    </reaction>
</comment>
<feature type="chain" id="PRO_5025616174" description="tripeptidyl-peptidase II" evidence="16">
    <location>
        <begin position="19"/>
        <end position="613"/>
    </location>
</feature>
<gene>
    <name evidence="18" type="ORF">CERZMDRAFT_34206</name>
</gene>
<comment type="cofactor">
    <cofactor evidence="15">
        <name>Ca(2+)</name>
        <dbReference type="ChEBI" id="CHEBI:29108"/>
    </cofactor>
    <text evidence="15">Binds 1 Ca(2+) ion per subunit.</text>
</comment>
<dbReference type="OrthoDB" id="409122at2759"/>
<dbReference type="InterPro" id="IPR030400">
    <property type="entry name" value="Sedolisin_dom"/>
</dbReference>
<dbReference type="FunFam" id="3.40.50.200:FF:000015">
    <property type="entry name" value="Tripeptidyl peptidase A"/>
    <property type="match status" value="1"/>
</dbReference>
<evidence type="ECO:0000256" key="6">
    <source>
        <dbReference type="ARBA" id="ARBA00022670"/>
    </source>
</evidence>
<organism evidence="18 19">
    <name type="scientific">Cercospora zeae-maydis SCOH1-5</name>
    <dbReference type="NCBI Taxonomy" id="717836"/>
    <lineage>
        <taxon>Eukaryota</taxon>
        <taxon>Fungi</taxon>
        <taxon>Dikarya</taxon>
        <taxon>Ascomycota</taxon>
        <taxon>Pezizomycotina</taxon>
        <taxon>Dothideomycetes</taxon>
        <taxon>Dothideomycetidae</taxon>
        <taxon>Mycosphaerellales</taxon>
        <taxon>Mycosphaerellaceae</taxon>
        <taxon>Cercospora</taxon>
    </lineage>
</organism>
<feature type="binding site" evidence="15">
    <location>
        <position position="554"/>
    </location>
    <ligand>
        <name>Ca(2+)</name>
        <dbReference type="ChEBI" id="CHEBI:29108"/>
    </ligand>
</feature>
<evidence type="ECO:0000256" key="11">
    <source>
        <dbReference type="ARBA" id="ARBA00022837"/>
    </source>
</evidence>
<feature type="active site" description="Charge relay system" evidence="15">
    <location>
        <position position="512"/>
    </location>
</feature>
<dbReference type="GO" id="GO:0046872">
    <property type="term" value="F:metal ion binding"/>
    <property type="evidence" value="ECO:0007669"/>
    <property type="project" value="UniProtKB-UniRule"/>
</dbReference>
<dbReference type="CDD" id="cd04056">
    <property type="entry name" value="Peptidases_S53"/>
    <property type="match status" value="1"/>
</dbReference>
<dbReference type="InterPro" id="IPR050819">
    <property type="entry name" value="Tripeptidyl-peptidase_I"/>
</dbReference>
<proteinExistence type="predicted"/>
<dbReference type="SMART" id="SM00944">
    <property type="entry name" value="Pro-kuma_activ"/>
    <property type="match status" value="1"/>
</dbReference>
<keyword evidence="19" id="KW-1185">Reference proteome</keyword>
<evidence type="ECO:0000256" key="1">
    <source>
        <dbReference type="ARBA" id="ARBA00001910"/>
    </source>
</evidence>
<evidence type="ECO:0000256" key="7">
    <source>
        <dbReference type="ARBA" id="ARBA00022723"/>
    </source>
</evidence>
<dbReference type="GO" id="GO:0005576">
    <property type="term" value="C:extracellular region"/>
    <property type="evidence" value="ECO:0007669"/>
    <property type="project" value="UniProtKB-SubCell"/>
</dbReference>
<accession>A0A6A6FTB3</accession>
<dbReference type="PROSITE" id="PS00138">
    <property type="entry name" value="SUBTILASE_SER"/>
    <property type="match status" value="1"/>
</dbReference>
<feature type="binding site" evidence="15">
    <location>
        <position position="555"/>
    </location>
    <ligand>
        <name>Ca(2+)</name>
        <dbReference type="ChEBI" id="CHEBI:29108"/>
    </ligand>
</feature>
<keyword evidence="9 15" id="KW-0378">Hydrolase</keyword>
<evidence type="ECO:0000259" key="17">
    <source>
        <dbReference type="PROSITE" id="PS51695"/>
    </source>
</evidence>
<keyword evidence="14" id="KW-0325">Glycoprotein</keyword>
<dbReference type="Pfam" id="PF09286">
    <property type="entry name" value="Pro-kuma_activ"/>
    <property type="match status" value="1"/>
</dbReference>
<evidence type="ECO:0000256" key="13">
    <source>
        <dbReference type="ARBA" id="ARBA00023145"/>
    </source>
</evidence>
<feature type="active site" description="Charge relay system" evidence="15">
    <location>
        <position position="303"/>
    </location>
</feature>
<evidence type="ECO:0000256" key="4">
    <source>
        <dbReference type="ARBA" id="ARBA00012462"/>
    </source>
</evidence>
<dbReference type="GO" id="GO:0004252">
    <property type="term" value="F:serine-type endopeptidase activity"/>
    <property type="evidence" value="ECO:0007669"/>
    <property type="project" value="UniProtKB-UniRule"/>
</dbReference>
<keyword evidence="8 16" id="KW-0732">Signal</keyword>
<dbReference type="SUPFAM" id="SSF52743">
    <property type="entry name" value="Subtilisin-like"/>
    <property type="match status" value="1"/>
</dbReference>
<evidence type="ECO:0000256" key="8">
    <source>
        <dbReference type="ARBA" id="ARBA00022729"/>
    </source>
</evidence>
<evidence type="ECO:0000256" key="9">
    <source>
        <dbReference type="ARBA" id="ARBA00022801"/>
    </source>
</evidence>
<dbReference type="InterPro" id="IPR036852">
    <property type="entry name" value="Peptidase_S8/S53_dom_sf"/>
</dbReference>
<evidence type="ECO:0000256" key="15">
    <source>
        <dbReference type="PROSITE-ProRule" id="PRU01032"/>
    </source>
</evidence>
<evidence type="ECO:0000313" key="19">
    <source>
        <dbReference type="Proteomes" id="UP000799539"/>
    </source>
</evidence>
<feature type="binding site" evidence="15">
    <location>
        <position position="573"/>
    </location>
    <ligand>
        <name>Ca(2+)</name>
        <dbReference type="ChEBI" id="CHEBI:29108"/>
    </ligand>
</feature>
<comment type="function">
    <text evidence="2">Secreted tripeptidyl-peptidase which degrades proteins at acidic pHs and is involved in virulence.</text>
</comment>
<name>A0A6A6FTB3_9PEZI</name>
<keyword evidence="6 15" id="KW-0645">Protease</keyword>
<feature type="domain" description="Peptidase S53" evidence="17">
    <location>
        <begin position="214"/>
        <end position="595"/>
    </location>
</feature>
<keyword evidence="5" id="KW-0964">Secreted</keyword>
<feature type="active site" description="Charge relay system" evidence="15">
    <location>
        <position position="299"/>
    </location>
</feature>
<evidence type="ECO:0000256" key="3">
    <source>
        <dbReference type="ARBA" id="ARBA00004239"/>
    </source>
</evidence>
<evidence type="ECO:0000256" key="5">
    <source>
        <dbReference type="ARBA" id="ARBA00022525"/>
    </source>
</evidence>
<evidence type="ECO:0000256" key="14">
    <source>
        <dbReference type="ARBA" id="ARBA00023180"/>
    </source>
</evidence>
<keyword evidence="12" id="KW-0843">Virulence</keyword>
<keyword evidence="13" id="KW-0865">Zymogen</keyword>
<dbReference type="PANTHER" id="PTHR14218">
    <property type="entry name" value="PROTEASE S8 TRIPEPTIDYL PEPTIDASE I CLN2"/>
    <property type="match status" value="1"/>
</dbReference>
<dbReference type="EC" id="3.4.14.10" evidence="4"/>
<feature type="binding site" evidence="15">
    <location>
        <position position="575"/>
    </location>
    <ligand>
        <name>Ca(2+)</name>
        <dbReference type="ChEBI" id="CHEBI:29108"/>
    </ligand>
</feature>
<evidence type="ECO:0000313" key="18">
    <source>
        <dbReference type="EMBL" id="KAF2216530.1"/>
    </source>
</evidence>
<evidence type="ECO:0000256" key="16">
    <source>
        <dbReference type="SAM" id="SignalP"/>
    </source>
</evidence>
<sequence length="613" mass="66890">MVVSQFVAFLGAIGIAGALPSQKRSTAYVLKERHEVPRSWTKLGPASKRDTVDLKIGLVQQNPGMIEQHLMQISDPKHERYGKHLSKEEIENMVAPSKESMDLVQSWLQEHGITDYVPNKSKTMIHCAVPIGKVETLLNTTYSTYKHDDGTAIIRASEWSLPEYLVEHVEVVQPTTSFFHPTKHVAPDYSDCPRMAKTLTGLSTCLKSVRAVRFVTPQCRRALYGTLDYVPQAPYQQMIATTNYLNETVIRSDVSQYMQQFRPDASNLGKEINLVSIANGDLSQMISPEKIADKHRDQEANLDIVNFASIAYPIPFTAYHTGGRAPFIPSAATPNNTNEPYLEWLDYMLALDKVPQVISSSYGDEEMTVPKSYAERVCSGFAQLSARGVTLIFSSGDNGVGQDGLCIANDGSGDKFTAVFPASCPWVTAVGATTGFNPEVASTSFMSGGGFSYYFDVPYYQKEVTQAYVKSMNGMYRGAYNDGGRGYPDVAANGQNDVVVYNGQMNTISGTSCAGPTFAGVVALVNDALIAAGRPVLGFMNPWLYSVGYQGLNDIVQGSSSGCNTKGFPAQQGWDPVTGYGTPRFKEMLELALSNPIDGSVVLPKGNDTRQSN</sequence>
<dbReference type="EMBL" id="ML992664">
    <property type="protein sequence ID" value="KAF2216530.1"/>
    <property type="molecule type" value="Genomic_DNA"/>
</dbReference>
<evidence type="ECO:0000256" key="12">
    <source>
        <dbReference type="ARBA" id="ARBA00023026"/>
    </source>
</evidence>
<dbReference type="InterPro" id="IPR015366">
    <property type="entry name" value="S53_propep"/>
</dbReference>
<comment type="subcellular location">
    <subcellularLocation>
        <location evidence="3">Secreted</location>
        <location evidence="3">Extracellular space</location>
    </subcellularLocation>
</comment>
<keyword evidence="7 15" id="KW-0479">Metal-binding</keyword>
<dbReference type="Pfam" id="PF00082">
    <property type="entry name" value="Peptidase_S8"/>
    <property type="match status" value="1"/>
</dbReference>